<feature type="signal peptide" evidence="1">
    <location>
        <begin position="1"/>
        <end position="33"/>
    </location>
</feature>
<evidence type="ECO:0000256" key="1">
    <source>
        <dbReference type="SAM" id="SignalP"/>
    </source>
</evidence>
<keyword evidence="1" id="KW-0732">Signal</keyword>
<dbReference type="InterPro" id="IPR000421">
    <property type="entry name" value="FA58C"/>
</dbReference>
<dbReference type="PROSITE" id="PS50022">
    <property type="entry name" value="FA58C_3"/>
    <property type="match status" value="1"/>
</dbReference>
<sequence length="1280" mass="138069">MQDRRTKPIAILSASALITTALAVGASAGPAQAQQTGGNAPFINSWLVSGPVDTAVADEIYGCEAPEVVNLAASATATASTALAANPPAQLIDGDVRKQWVGESTSAPTVTLSWDSPISLNEVRLAQWGDGRHVNQSYRLAFTLEDGSTVDVPTVASTSNAPTSPTIYTHAETLQGVVSLTVTIDPDRSPYPGITGLSEIEVYERVQPSQGEEPITPELGGTLGTEAESTEWEYFDDRLYNRNYDDYQDLYGYYSVKKGEDTRNKFVYAHTYVYSPEARKAFVNVGASGSYRLYVNDHCLTSPSTPVEVQKDLTKQEVDLQAGWNKVLLQIEHTYTEDVNGNGVPIAKDQNVAYLGFYGRISDERGNRIDGIVSSVAGPSDELQIDTQSLESRSPGEDTLPKAVLPTGYVDWPYVWNKSVTSNAYGVSASPFQFNASGGEPGYTWKLVDGELPEGLELNPDGTIPDGLVDGKADLANPKGVISPNARIGDYAFTLEVTDAAGTTATKEFTLTVEDRPNREFEEGRVSALTHATPIYNYFVDPNYSVDQWAQRALGQGHSLVTLEALQQNYHWPSKFADPAHDRNQYMPKDADGKVVDGLMPFADAVRRYGMDLGIYYATEGGGLQHYSTDVFVQNVEDLLDRYEPTYLYFDGPQAMRGANYDVMYSAVRNHGADIIIDSNAWGEEFGDPDIRTAEASGIFSNAGADHLVKRTPMEPWKMIRTANQVSPYYGQRDDFRMVVQETVMNAGRGYVDNNDQTVLDSRGPNWHSPTEMATRYPKGVQEFIDVRDAMVDWWQPAPGVNLHESVTGTMPFYLPGYGYEDDGIGNYDQFAHPNASTGPQWGYATSRDNSVYLHIVKGPDGKKGFEAIPDRQLTVGGIAHGVESVTLLNADQPIQFTQDGESLAIDLSDVAADPIDTIIKIETDDAAREYALTDVTVDAEARDDGRLQLIAGGYMTYPSLATELDKVKYHSSNKKVATVGKDGVVVPRGDGSVTVTVTGKAAGVTKRTDVEIAVVNGVAFIGEDLTSAVLRIDDKETFGTFDRGASPAYTLDGRSAHGQSVRLDAAEITWHAGTVDLDAGTKTAPVVITELDTFAFEDGELSLPEVAETTRGVAWAEVELGGKTVTSNRVFFDLLPTRDLAGSAKVTASDGSSSTAELTDGIEIDAAHLGGSGWTAPGAAPSWVQFELDEPAALSSIGLTFNSAGQRYVNTPKSIVIQTSSDGETWQDAAAVAGPTGGVYFGAPNAYPLTGTVQHVRVSFPEGSRGSTLDVLEVAINAK</sequence>
<dbReference type="InterPro" id="IPR055826">
    <property type="entry name" value="DUF7402"/>
</dbReference>
<dbReference type="Gene3D" id="2.60.120.260">
    <property type="entry name" value="Galactose-binding domain-like"/>
    <property type="match status" value="2"/>
</dbReference>
<dbReference type="STRING" id="232089.SAMN05443544_2643"/>
<organism evidence="3 4">
    <name type="scientific">Agromyces cerinus subsp. cerinus</name>
    <dbReference type="NCBI Taxonomy" id="232089"/>
    <lineage>
        <taxon>Bacteria</taxon>
        <taxon>Bacillati</taxon>
        <taxon>Actinomycetota</taxon>
        <taxon>Actinomycetes</taxon>
        <taxon>Micrococcales</taxon>
        <taxon>Microbacteriaceae</taxon>
        <taxon>Agromyces</taxon>
    </lineage>
</organism>
<dbReference type="Gene3D" id="2.60.40.10">
    <property type="entry name" value="Immunoglobulins"/>
    <property type="match status" value="1"/>
</dbReference>
<feature type="chain" id="PRO_5013337440" evidence="1">
    <location>
        <begin position="34"/>
        <end position="1280"/>
    </location>
</feature>
<accession>A0A1N6GJW7</accession>
<dbReference type="SUPFAM" id="SSF51445">
    <property type="entry name" value="(Trans)glycosidases"/>
    <property type="match status" value="1"/>
</dbReference>
<dbReference type="Proteomes" id="UP000184699">
    <property type="component" value="Unassembled WGS sequence"/>
</dbReference>
<dbReference type="Gene3D" id="2.60.40.1080">
    <property type="match status" value="1"/>
</dbReference>
<dbReference type="InterPro" id="IPR008979">
    <property type="entry name" value="Galactose-bd-like_sf"/>
</dbReference>
<dbReference type="InterPro" id="IPR017853">
    <property type="entry name" value="GH"/>
</dbReference>
<dbReference type="GO" id="GO:0005975">
    <property type="term" value="P:carbohydrate metabolic process"/>
    <property type="evidence" value="ECO:0007669"/>
    <property type="project" value="UniProtKB-ARBA"/>
</dbReference>
<dbReference type="RefSeq" id="WP_074260763.1">
    <property type="nucleotide sequence ID" value="NZ_FSRJ01000003.1"/>
</dbReference>
<dbReference type="Pfam" id="PF05345">
    <property type="entry name" value="He_PIG"/>
    <property type="match status" value="1"/>
</dbReference>
<feature type="domain" description="F5/8 type C" evidence="2">
    <location>
        <begin position="1128"/>
        <end position="1280"/>
    </location>
</feature>
<dbReference type="SUPFAM" id="SSF49373">
    <property type="entry name" value="Invasin/intimin cell-adhesion fragments"/>
    <property type="match status" value="1"/>
</dbReference>
<evidence type="ECO:0000313" key="4">
    <source>
        <dbReference type="Proteomes" id="UP000184699"/>
    </source>
</evidence>
<gene>
    <name evidence="3" type="ORF">SAMN05443544_2643</name>
</gene>
<dbReference type="InterPro" id="IPR008964">
    <property type="entry name" value="Invasin/intimin_cell_adhesion"/>
</dbReference>
<dbReference type="EMBL" id="FSRJ01000003">
    <property type="protein sequence ID" value="SIO07800.1"/>
    <property type="molecule type" value="Genomic_DNA"/>
</dbReference>
<dbReference type="Gene3D" id="3.20.20.80">
    <property type="entry name" value="Glycosidases"/>
    <property type="match status" value="1"/>
</dbReference>
<dbReference type="Pfam" id="PF00754">
    <property type="entry name" value="F5_F8_type_C"/>
    <property type="match status" value="1"/>
</dbReference>
<keyword evidence="4" id="KW-1185">Reference proteome</keyword>
<dbReference type="OrthoDB" id="2479530at2"/>
<dbReference type="SUPFAM" id="SSF49785">
    <property type="entry name" value="Galactose-binding domain-like"/>
    <property type="match status" value="2"/>
</dbReference>
<name>A0A1N6GJW7_9MICO</name>
<dbReference type="AlphaFoldDB" id="A0A1N6GJW7"/>
<dbReference type="InterPro" id="IPR013783">
    <property type="entry name" value="Ig-like_fold"/>
</dbReference>
<protein>
    <submittedName>
        <fullName evidence="3">Ig-like domain (Group 2)</fullName>
    </submittedName>
</protein>
<dbReference type="Pfam" id="PF24135">
    <property type="entry name" value="DUF7402"/>
    <property type="match status" value="1"/>
</dbReference>
<evidence type="ECO:0000313" key="3">
    <source>
        <dbReference type="EMBL" id="SIO07800.1"/>
    </source>
</evidence>
<evidence type="ECO:0000259" key="2">
    <source>
        <dbReference type="PROSITE" id="PS50022"/>
    </source>
</evidence>
<proteinExistence type="predicted"/>
<reference evidence="4" key="1">
    <citation type="submission" date="2016-11" db="EMBL/GenBank/DDBJ databases">
        <authorList>
            <person name="Varghese N."/>
            <person name="Submissions S."/>
        </authorList>
    </citation>
    <scope>NUCLEOTIDE SEQUENCE [LARGE SCALE GENOMIC DNA]</scope>
    <source>
        <strain evidence="4">DSM 8595</strain>
    </source>
</reference>